<protein>
    <submittedName>
        <fullName evidence="1">Uncharacterized protein</fullName>
    </submittedName>
</protein>
<proteinExistence type="predicted"/>
<dbReference type="OrthoDB" id="73875at2759"/>
<dbReference type="EMBL" id="JAPQKH010000005">
    <property type="protein sequence ID" value="KAJ5096653.1"/>
    <property type="molecule type" value="Genomic_DNA"/>
</dbReference>
<comment type="caution">
    <text evidence="1">The sequence shown here is derived from an EMBL/GenBank/DDBJ whole genome shotgun (WGS) entry which is preliminary data.</text>
</comment>
<keyword evidence="2" id="KW-1185">Reference proteome</keyword>
<accession>A0A9W9FAI9</accession>
<reference evidence="1" key="2">
    <citation type="journal article" date="2023" name="IMA Fungus">
        <title>Comparative genomic study of the Penicillium genus elucidates a diverse pangenome and 15 lateral gene transfer events.</title>
        <authorList>
            <person name="Petersen C."/>
            <person name="Sorensen T."/>
            <person name="Nielsen M.R."/>
            <person name="Sondergaard T.E."/>
            <person name="Sorensen J.L."/>
            <person name="Fitzpatrick D.A."/>
            <person name="Frisvad J.C."/>
            <person name="Nielsen K.L."/>
        </authorList>
    </citation>
    <scope>NUCLEOTIDE SEQUENCE</scope>
    <source>
        <strain evidence="1">IBT 30069</strain>
    </source>
</reference>
<dbReference type="Proteomes" id="UP001149165">
    <property type="component" value="Unassembled WGS sequence"/>
</dbReference>
<reference evidence="1" key="1">
    <citation type="submission" date="2022-11" db="EMBL/GenBank/DDBJ databases">
        <authorList>
            <person name="Petersen C."/>
        </authorList>
    </citation>
    <scope>NUCLEOTIDE SEQUENCE</scope>
    <source>
        <strain evidence="1">IBT 30069</strain>
    </source>
</reference>
<dbReference type="AlphaFoldDB" id="A0A9W9FAI9"/>
<organism evidence="1 2">
    <name type="scientific">Penicillium angulare</name>
    <dbReference type="NCBI Taxonomy" id="116970"/>
    <lineage>
        <taxon>Eukaryota</taxon>
        <taxon>Fungi</taxon>
        <taxon>Dikarya</taxon>
        <taxon>Ascomycota</taxon>
        <taxon>Pezizomycotina</taxon>
        <taxon>Eurotiomycetes</taxon>
        <taxon>Eurotiomycetidae</taxon>
        <taxon>Eurotiales</taxon>
        <taxon>Aspergillaceae</taxon>
        <taxon>Penicillium</taxon>
    </lineage>
</organism>
<name>A0A9W9FAI9_9EURO</name>
<sequence>MQTTYNDADERNARISEWWYNRTVLGTSLWAIDLDAFVAELPDGTVAEPPKLVNCDQAFTSLDDVEAAADSIDDECMNMYLIQALHGNLTSSLTAYHDVMKTHYDQKFGWYKDAVRLQFPRNLASFLSTNSSKYFTCTFTGLDRETHQPWGPNDTAPCPSDAESTSYEKYWWTAKDKDAFLADLEETTGITSGQLSWEENETHCSGVSTCRGSIDIGKPTLKKDFPVGNPKEIISARLPNITTFQDQSDTLLSLASADLYTGNLTDVVDGASVMVLMISNSITSMKSVEKVGSEYHKDVVENAIMLFVMSIILLIPGLGEIADELDFAALAVTLRAIGVTGDAGLGVYGIVSAKGEGVGEIFLAVLGSLGILDMLEAPSLFAKAAKARRGMSAEDIAALGDEVKGGMAQVDKLKKLCF</sequence>
<evidence type="ECO:0000313" key="2">
    <source>
        <dbReference type="Proteomes" id="UP001149165"/>
    </source>
</evidence>
<evidence type="ECO:0000313" key="1">
    <source>
        <dbReference type="EMBL" id="KAJ5096653.1"/>
    </source>
</evidence>
<gene>
    <name evidence="1" type="ORF">N7456_007374</name>
</gene>